<comment type="similarity">
    <text evidence="2 9">Belongs to the binding-protein-dependent transport system permease family.</text>
</comment>
<dbReference type="KEGG" id="thac:CSC3H3_10875"/>
<evidence type="ECO:0000313" key="13">
    <source>
        <dbReference type="Proteomes" id="UP000233458"/>
    </source>
</evidence>
<protein>
    <submittedName>
        <fullName evidence="12">ABC transporter permease</fullName>
    </submittedName>
</protein>
<feature type="transmembrane region" description="Helical" evidence="9">
    <location>
        <begin position="238"/>
        <end position="257"/>
    </location>
</feature>
<dbReference type="EMBL" id="CP024199">
    <property type="protein sequence ID" value="AUG53164.1"/>
    <property type="molecule type" value="Genomic_DNA"/>
</dbReference>
<name>A0A2N3KGG8_9PROT</name>
<feature type="transmembrane region" description="Helical" evidence="9">
    <location>
        <begin position="142"/>
        <end position="161"/>
    </location>
</feature>
<dbReference type="PANTHER" id="PTHR30151">
    <property type="entry name" value="ALKANE SULFONATE ABC TRANSPORTER-RELATED, MEMBRANE SUBUNIT"/>
    <property type="match status" value="1"/>
</dbReference>
<accession>A0A2N3KGG8</accession>
<evidence type="ECO:0000256" key="8">
    <source>
        <dbReference type="ARBA" id="ARBA00056719"/>
    </source>
</evidence>
<reference evidence="12 14" key="1">
    <citation type="submission" date="2017-09" db="EMBL/GenBank/DDBJ databases">
        <title>Biodiversity and function of Thalassospira species in the particle-attached aromatic-hydrocarbon-degrading consortia from the surface seawater of the South China Sea.</title>
        <authorList>
            <person name="Dong C."/>
            <person name="Liu R."/>
            <person name="Shao Z."/>
        </authorList>
    </citation>
    <scope>NUCLEOTIDE SEQUENCE [LARGE SCALE GENOMIC DNA]</scope>
    <source>
        <strain evidence="12 14">CSC1P2</strain>
    </source>
</reference>
<dbReference type="EMBL" id="NWTK01000019">
    <property type="protein sequence ID" value="PKR49624.1"/>
    <property type="molecule type" value="Genomic_DNA"/>
</dbReference>
<keyword evidence="3 9" id="KW-0813">Transport</keyword>
<evidence type="ECO:0000256" key="9">
    <source>
        <dbReference type="RuleBase" id="RU363032"/>
    </source>
</evidence>
<evidence type="ECO:0000256" key="1">
    <source>
        <dbReference type="ARBA" id="ARBA00004651"/>
    </source>
</evidence>
<dbReference type="Pfam" id="PF00528">
    <property type="entry name" value="BPD_transp_1"/>
    <property type="match status" value="1"/>
</dbReference>
<keyword evidence="5 9" id="KW-0812">Transmembrane</keyword>
<dbReference type="InterPro" id="IPR000515">
    <property type="entry name" value="MetI-like"/>
</dbReference>
<feature type="transmembrane region" description="Helical" evidence="9">
    <location>
        <begin position="23"/>
        <end position="41"/>
    </location>
</feature>
<evidence type="ECO:0000313" key="11">
    <source>
        <dbReference type="EMBL" id="AUG53164.1"/>
    </source>
</evidence>
<evidence type="ECO:0000256" key="6">
    <source>
        <dbReference type="ARBA" id="ARBA00022989"/>
    </source>
</evidence>
<evidence type="ECO:0000256" key="5">
    <source>
        <dbReference type="ARBA" id="ARBA00022692"/>
    </source>
</evidence>
<dbReference type="PANTHER" id="PTHR30151:SF38">
    <property type="entry name" value="ALIPHATIC SULFONATES TRANSPORT PERMEASE PROTEIN SSUC-RELATED"/>
    <property type="match status" value="1"/>
</dbReference>
<evidence type="ECO:0000313" key="14">
    <source>
        <dbReference type="Proteomes" id="UP000233597"/>
    </source>
</evidence>
<dbReference type="GO" id="GO:0005886">
    <property type="term" value="C:plasma membrane"/>
    <property type="evidence" value="ECO:0007669"/>
    <property type="project" value="UniProtKB-SubCell"/>
</dbReference>
<proteinExistence type="inferred from homology"/>
<dbReference type="InterPro" id="IPR035906">
    <property type="entry name" value="MetI-like_sf"/>
</dbReference>
<gene>
    <name evidence="12" type="ORF">COO20_22800</name>
    <name evidence="11" type="ORF">CSC3H3_10875</name>
</gene>
<evidence type="ECO:0000256" key="4">
    <source>
        <dbReference type="ARBA" id="ARBA00022475"/>
    </source>
</evidence>
<comment type="function">
    <text evidence="8">Probably part of an ABC transporter complex. Probably responsible for the translocation of the substrate across the membrane.</text>
</comment>
<evidence type="ECO:0000256" key="3">
    <source>
        <dbReference type="ARBA" id="ARBA00022448"/>
    </source>
</evidence>
<evidence type="ECO:0000256" key="2">
    <source>
        <dbReference type="ARBA" id="ARBA00009306"/>
    </source>
</evidence>
<feature type="transmembrane region" description="Helical" evidence="9">
    <location>
        <begin position="111"/>
        <end position="136"/>
    </location>
</feature>
<feature type="transmembrane region" description="Helical" evidence="9">
    <location>
        <begin position="84"/>
        <end position="104"/>
    </location>
</feature>
<keyword evidence="6 9" id="KW-1133">Transmembrane helix</keyword>
<keyword evidence="4" id="KW-1003">Cell membrane</keyword>
<feature type="domain" description="ABC transmembrane type-1" evidence="10">
    <location>
        <begin position="76"/>
        <end position="256"/>
    </location>
</feature>
<dbReference type="SUPFAM" id="SSF161098">
    <property type="entry name" value="MetI-like"/>
    <property type="match status" value="1"/>
</dbReference>
<evidence type="ECO:0000313" key="12">
    <source>
        <dbReference type="EMBL" id="PKR49624.1"/>
    </source>
</evidence>
<dbReference type="FunFam" id="1.10.3720.10:FF:000003">
    <property type="entry name" value="Aliphatic sulfonate ABC transporter permease"/>
    <property type="match status" value="1"/>
</dbReference>
<organism evidence="12 14">
    <name type="scientific">Thalassospira marina</name>
    <dbReference type="NCBI Taxonomy" id="2048283"/>
    <lineage>
        <taxon>Bacteria</taxon>
        <taxon>Pseudomonadati</taxon>
        <taxon>Pseudomonadota</taxon>
        <taxon>Alphaproteobacteria</taxon>
        <taxon>Rhodospirillales</taxon>
        <taxon>Thalassospiraceae</taxon>
        <taxon>Thalassospira</taxon>
    </lineage>
</organism>
<dbReference type="Gene3D" id="1.10.3720.10">
    <property type="entry name" value="MetI-like"/>
    <property type="match status" value="1"/>
</dbReference>
<comment type="subcellular location">
    <subcellularLocation>
        <location evidence="1 9">Cell membrane</location>
        <topology evidence="1 9">Multi-pass membrane protein</topology>
    </subcellularLocation>
</comment>
<reference evidence="11 13" key="2">
    <citation type="submission" date="2017-10" db="EMBL/GenBank/DDBJ databases">
        <title>Biodiversity and function of Thalassospira species in the particle-attached aromatic-hydrocarbon-degrading consortia from the surface seawater of the China South Sea.</title>
        <authorList>
            <person name="Dong C."/>
            <person name="Liu R."/>
            <person name="Shao Z."/>
        </authorList>
    </citation>
    <scope>NUCLEOTIDE SEQUENCE [LARGE SCALE GENOMIC DNA]</scope>
    <source>
        <strain evidence="11 13">CSC3H3</strain>
    </source>
</reference>
<dbReference type="AlphaFoldDB" id="A0A2N3KGG8"/>
<dbReference type="CDD" id="cd06261">
    <property type="entry name" value="TM_PBP2"/>
    <property type="match status" value="1"/>
</dbReference>
<evidence type="ECO:0000256" key="7">
    <source>
        <dbReference type="ARBA" id="ARBA00023136"/>
    </source>
</evidence>
<evidence type="ECO:0000259" key="10">
    <source>
        <dbReference type="PROSITE" id="PS50928"/>
    </source>
</evidence>
<keyword evidence="13" id="KW-1185">Reference proteome</keyword>
<dbReference type="PROSITE" id="PS50928">
    <property type="entry name" value="ABC_TM1"/>
    <property type="match status" value="1"/>
</dbReference>
<dbReference type="Proteomes" id="UP000233597">
    <property type="component" value="Unassembled WGS sequence"/>
</dbReference>
<dbReference type="OrthoDB" id="9799271at2"/>
<dbReference type="RefSeq" id="WP_101270749.1">
    <property type="nucleotide sequence ID" value="NZ_CP024199.1"/>
</dbReference>
<sequence length="267" mass="28495">MSDDRAAAKNPVRLRAIGFNPRANPYAAWGSFAALIILWQIGSSTGFISELAMPSPVAVGKALWQLIVSGELWVHLGASAQRLAVGWVLGTVAGLVVGFLIGMFSWARSPGVALVSALFPIPKIALLPLFIIWFGIGEPSKFATIGFGVFFPTVINTFSGVDNVARNLIRMGQSFDMSTWSIVRKIILPGALPTILSGFRISSSIAIILLVAAEMIGAQYGIGALILSAGSLYQTDQLIAGVVVLSLLGLSVSWLLGRLDKWLLSWR</sequence>
<dbReference type="GO" id="GO:0042918">
    <property type="term" value="P:alkanesulfonate transmembrane transport"/>
    <property type="evidence" value="ECO:0007669"/>
    <property type="project" value="UniProtKB-ARBA"/>
</dbReference>
<feature type="transmembrane region" description="Helical" evidence="9">
    <location>
        <begin position="205"/>
        <end position="226"/>
    </location>
</feature>
<keyword evidence="7 9" id="KW-0472">Membrane</keyword>
<dbReference type="Proteomes" id="UP000233458">
    <property type="component" value="Chromosome"/>
</dbReference>